<dbReference type="InParanoid" id="A0A165PRV5"/>
<proteinExistence type="predicted"/>
<protein>
    <submittedName>
        <fullName evidence="2">Uncharacterized protein</fullName>
    </submittedName>
</protein>
<feature type="signal peptide" evidence="1">
    <location>
        <begin position="1"/>
        <end position="20"/>
    </location>
</feature>
<keyword evidence="3" id="KW-1185">Reference proteome</keyword>
<accession>A0A165PRV5</accession>
<feature type="chain" id="PRO_5007864225" evidence="1">
    <location>
        <begin position="21"/>
        <end position="151"/>
    </location>
</feature>
<keyword evidence="1" id="KW-0732">Signal</keyword>
<dbReference type="AlphaFoldDB" id="A0A165PRV5"/>
<sequence>MQPAKTLLLIAPFVAAFVAAAPGPQITPAPVVAKRGDPIGDLTSAIDDGVDKLTDGVNSALHWGSSVLSNGVTVITDGAGTAYTLATDGGGKLETLGSQVFHVATDEAGAIQTSVTEKTDKNSASSISVSPLMAPATAALFGILYGARTMF</sequence>
<dbReference type="OrthoDB" id="4095724at2759"/>
<evidence type="ECO:0000313" key="2">
    <source>
        <dbReference type="EMBL" id="KZW02584.1"/>
    </source>
</evidence>
<name>A0A165PRV5_EXIGL</name>
<dbReference type="EMBL" id="KV425887">
    <property type="protein sequence ID" value="KZW02584.1"/>
    <property type="molecule type" value="Genomic_DNA"/>
</dbReference>
<dbReference type="Proteomes" id="UP000077266">
    <property type="component" value="Unassembled WGS sequence"/>
</dbReference>
<evidence type="ECO:0000256" key="1">
    <source>
        <dbReference type="SAM" id="SignalP"/>
    </source>
</evidence>
<evidence type="ECO:0000313" key="3">
    <source>
        <dbReference type="Proteomes" id="UP000077266"/>
    </source>
</evidence>
<reference evidence="2 3" key="1">
    <citation type="journal article" date="2016" name="Mol. Biol. Evol.">
        <title>Comparative Genomics of Early-Diverging Mushroom-Forming Fungi Provides Insights into the Origins of Lignocellulose Decay Capabilities.</title>
        <authorList>
            <person name="Nagy L.G."/>
            <person name="Riley R."/>
            <person name="Tritt A."/>
            <person name="Adam C."/>
            <person name="Daum C."/>
            <person name="Floudas D."/>
            <person name="Sun H."/>
            <person name="Yadav J.S."/>
            <person name="Pangilinan J."/>
            <person name="Larsson K.H."/>
            <person name="Matsuura K."/>
            <person name="Barry K."/>
            <person name="Labutti K."/>
            <person name="Kuo R."/>
            <person name="Ohm R.A."/>
            <person name="Bhattacharya S.S."/>
            <person name="Shirouzu T."/>
            <person name="Yoshinaga Y."/>
            <person name="Martin F.M."/>
            <person name="Grigoriev I.V."/>
            <person name="Hibbett D.S."/>
        </authorList>
    </citation>
    <scope>NUCLEOTIDE SEQUENCE [LARGE SCALE GENOMIC DNA]</scope>
    <source>
        <strain evidence="2 3">HHB12029</strain>
    </source>
</reference>
<organism evidence="2 3">
    <name type="scientific">Exidia glandulosa HHB12029</name>
    <dbReference type="NCBI Taxonomy" id="1314781"/>
    <lineage>
        <taxon>Eukaryota</taxon>
        <taxon>Fungi</taxon>
        <taxon>Dikarya</taxon>
        <taxon>Basidiomycota</taxon>
        <taxon>Agaricomycotina</taxon>
        <taxon>Agaricomycetes</taxon>
        <taxon>Auriculariales</taxon>
        <taxon>Exidiaceae</taxon>
        <taxon>Exidia</taxon>
    </lineage>
</organism>
<gene>
    <name evidence="2" type="ORF">EXIGLDRAFT_732844</name>
</gene>